<dbReference type="EMBL" id="NSJV01000087">
    <property type="protein sequence ID" value="PAU50046.1"/>
    <property type="molecule type" value="Genomic_DNA"/>
</dbReference>
<keyword evidence="1" id="KW-0812">Transmembrane</keyword>
<feature type="transmembrane region" description="Helical" evidence="1">
    <location>
        <begin position="12"/>
        <end position="36"/>
    </location>
</feature>
<feature type="transmembrane region" description="Helical" evidence="1">
    <location>
        <begin position="80"/>
        <end position="113"/>
    </location>
</feature>
<comment type="caution">
    <text evidence="2">The sequence shown here is derived from an EMBL/GenBank/DDBJ whole genome shotgun (WGS) entry which is preliminary data.</text>
</comment>
<sequence length="309" mass="32730">MNVKHTMRKAAPWVLPGVLTAIGTVWTVQAVGGLLVDQAPGVFAYSAAVLYDAVWLYALAQEVAHKRQGSSARLPQALGWLFLAVSSAAILAHGLIVSTAAVAAIGAGIPVLAKATWIMAAHRDATRVGTDAQRRIDAVRSATRDRIAVERAALAAKADGYRAAADLEARELKALGKAQRTRHKAAEMYAETATAHPVPDRAATVPEGFGLITDEDLAALLEGAVPDTETAGGTPSGTVRHTAPGTVDEKALGLLAAEVYATDPPPSLRQFRERMRDGMKDRNLKGSNALIDQLYRHEEALRADADSHD</sequence>
<keyword evidence="1" id="KW-1133">Transmembrane helix</keyword>
<evidence type="ECO:0000313" key="2">
    <source>
        <dbReference type="EMBL" id="PAU50046.1"/>
    </source>
</evidence>
<gene>
    <name evidence="2" type="ORF">CK936_04520</name>
</gene>
<reference evidence="2 3" key="1">
    <citation type="submission" date="2017-08" db="EMBL/GenBank/DDBJ databases">
        <title>Genome sequence of Streptomyces albireticuli NRRL B-1670.</title>
        <authorList>
            <person name="Graham D.E."/>
            <person name="Mahan K.M."/>
            <person name="Klingeman D.M."/>
            <person name="Hettich R.L."/>
            <person name="Parry R.J."/>
            <person name="Spain J.C."/>
        </authorList>
    </citation>
    <scope>NUCLEOTIDE SEQUENCE [LARGE SCALE GENOMIC DNA]</scope>
    <source>
        <strain evidence="2 3">NRRL B-1670</strain>
    </source>
</reference>
<evidence type="ECO:0000313" key="3">
    <source>
        <dbReference type="Proteomes" id="UP000218944"/>
    </source>
</evidence>
<evidence type="ECO:0000256" key="1">
    <source>
        <dbReference type="SAM" id="Phobius"/>
    </source>
</evidence>
<dbReference type="Proteomes" id="UP000218944">
    <property type="component" value="Unassembled WGS sequence"/>
</dbReference>
<accession>A0A2A2DEZ5</accession>
<organism evidence="2 3">
    <name type="scientific">Streptomyces albireticuli</name>
    <dbReference type="NCBI Taxonomy" id="1940"/>
    <lineage>
        <taxon>Bacteria</taxon>
        <taxon>Bacillati</taxon>
        <taxon>Actinomycetota</taxon>
        <taxon>Actinomycetes</taxon>
        <taxon>Kitasatosporales</taxon>
        <taxon>Streptomycetaceae</taxon>
        <taxon>Streptomyces</taxon>
    </lineage>
</organism>
<protein>
    <recommendedName>
        <fullName evidence="4">Protein spdB</fullName>
    </recommendedName>
</protein>
<evidence type="ECO:0008006" key="4">
    <source>
        <dbReference type="Google" id="ProtNLM"/>
    </source>
</evidence>
<feature type="transmembrane region" description="Helical" evidence="1">
    <location>
        <begin position="42"/>
        <end position="60"/>
    </location>
</feature>
<proteinExistence type="predicted"/>
<dbReference type="RefSeq" id="WP_095579144.1">
    <property type="nucleotide sequence ID" value="NZ_JAJQQQ010000013.1"/>
</dbReference>
<keyword evidence="1" id="KW-0472">Membrane</keyword>
<name>A0A2A2DEZ5_9ACTN</name>
<dbReference type="AlphaFoldDB" id="A0A2A2DEZ5"/>
<keyword evidence="3" id="KW-1185">Reference proteome</keyword>